<dbReference type="Proteomes" id="UP001501600">
    <property type="component" value="Unassembled WGS sequence"/>
</dbReference>
<gene>
    <name evidence="1" type="ORF">GCM10025772_07850</name>
</gene>
<comment type="caution">
    <text evidence="1">The sequence shown here is derived from an EMBL/GenBank/DDBJ whole genome shotgun (WGS) entry which is preliminary data.</text>
</comment>
<name>A0ABP9RXC1_9GAMM</name>
<organism evidence="1 2">
    <name type="scientific">Ferrimonas gelatinilytica</name>
    <dbReference type="NCBI Taxonomy" id="1255257"/>
    <lineage>
        <taxon>Bacteria</taxon>
        <taxon>Pseudomonadati</taxon>
        <taxon>Pseudomonadota</taxon>
        <taxon>Gammaproteobacteria</taxon>
        <taxon>Alteromonadales</taxon>
        <taxon>Ferrimonadaceae</taxon>
        <taxon>Ferrimonas</taxon>
    </lineage>
</organism>
<protein>
    <submittedName>
        <fullName evidence="1">Uncharacterized protein</fullName>
    </submittedName>
</protein>
<evidence type="ECO:0000313" key="2">
    <source>
        <dbReference type="Proteomes" id="UP001501600"/>
    </source>
</evidence>
<keyword evidence="2" id="KW-1185">Reference proteome</keyword>
<dbReference type="EMBL" id="BAABLF010000005">
    <property type="protein sequence ID" value="GAA5188274.1"/>
    <property type="molecule type" value="Genomic_DNA"/>
</dbReference>
<proteinExistence type="predicted"/>
<sequence>MGDSGMSMRFYLLDLDTMHFEGMVAADGPHIKQMGGVSIPIGEASLHFGDPISPGWRLHGPHCTLELPTLDKEQVLALAAHFGLPIRTSPAERPSGGDFLRSPAFAGLCHWVRRHPDKAKKIYQGAHQRTPGWLDVCNAANAIADDEA</sequence>
<reference evidence="2" key="1">
    <citation type="journal article" date="2019" name="Int. J. Syst. Evol. Microbiol.">
        <title>The Global Catalogue of Microorganisms (GCM) 10K type strain sequencing project: providing services to taxonomists for standard genome sequencing and annotation.</title>
        <authorList>
            <consortium name="The Broad Institute Genomics Platform"/>
            <consortium name="The Broad Institute Genome Sequencing Center for Infectious Disease"/>
            <person name="Wu L."/>
            <person name="Ma J."/>
        </authorList>
    </citation>
    <scope>NUCLEOTIDE SEQUENCE [LARGE SCALE GENOMIC DNA]</scope>
    <source>
        <strain evidence="2">JCM 18720</strain>
    </source>
</reference>
<evidence type="ECO:0000313" key="1">
    <source>
        <dbReference type="EMBL" id="GAA5188274.1"/>
    </source>
</evidence>
<accession>A0ABP9RXC1</accession>